<evidence type="ECO:0000256" key="2">
    <source>
        <dbReference type="ARBA" id="ARBA00022676"/>
    </source>
</evidence>
<feature type="transmembrane region" description="Helical" evidence="7">
    <location>
        <begin position="565"/>
        <end position="584"/>
    </location>
</feature>
<dbReference type="InterPro" id="IPR029044">
    <property type="entry name" value="Nucleotide-diphossugar_trans"/>
</dbReference>
<keyword evidence="4 7" id="KW-0812">Transmembrane</keyword>
<comment type="subcellular location">
    <subcellularLocation>
        <location evidence="1">Membrane</location>
        <topology evidence="1">Multi-pass membrane protein</topology>
    </subcellularLocation>
</comment>
<keyword evidence="5 7" id="KW-1133">Transmembrane helix</keyword>
<evidence type="ECO:0000256" key="4">
    <source>
        <dbReference type="ARBA" id="ARBA00022692"/>
    </source>
</evidence>
<dbReference type="InterPro" id="IPR001173">
    <property type="entry name" value="Glyco_trans_2-like"/>
</dbReference>
<sequence>MVYSRLAIILTIGFWGTYVITTIIRQYFKGPNTFPFVMQSLGYLLIVTLLTFSALMYLLARQGALHRFSKHVRVPRAEIDRYFEENQPTVTVLIPSYNEEPGVVRKTLLSAALQEYPHLRIVLLVDDPPYPADSATLARLNATRQLTTEITELFAEPRQVCESKLVEFFRDQASSSHVSLAVAQELAELYAWAANWLEQFGSKEQKDDHVGEFFVKDVVGSLSEELRRVHEALMASCSEEVELPVARVSQLYQRLTWIFNAELDVFERKKFASLSHEPNKAMNLNSYIGLMGRTFKQINTPDGPVLMPASGFRSGETVSFPDSEFVLTLDADSILRSGYCLRLVYFMQQPDHARVAVVQTPYSSFRGAATRIERIAGATTDIQHILHQGMTYYNATFWVGANAIIRKSALEDIGETEWVGGFEIRRFIQDRTVIEDTESSVDLAKHNWTLFNYPERLSYSATPPDFGSLIVQRRRWANGGLIILPKLWSLVRDRKRQGNAMSKAEIWLRLNYLASIAWASFGLIFLLAYPIDGRLLSPFVLLAALPYFIAMASDLKYSGYKRSDVFRIYGFNLILLPVNLAGVLKSMQQALSARKIPFARTPKVKERTVSPMLYVISPFIVIGVSLFTLWQGTVQHNWGNAAFAAFNATTAAWALVEFIGIKNTFVDIWLSVLNWLYVPVKKKQSDQEIEPAARVGWQAILYHGDAEGRLPESAVDHLALTERTSYPEEKEVMTS</sequence>
<evidence type="ECO:0000259" key="8">
    <source>
        <dbReference type="Pfam" id="PF13632"/>
    </source>
</evidence>
<name>A0ABQ6G925_9BACL</name>
<comment type="caution">
    <text evidence="9">The sequence shown here is derived from an EMBL/GenBank/DDBJ whole genome shotgun (WGS) entry which is preliminary data.</text>
</comment>
<protein>
    <submittedName>
        <fullName evidence="9">Glycosyl transferase</fullName>
    </submittedName>
</protein>
<dbReference type="SUPFAM" id="SSF53448">
    <property type="entry name" value="Nucleotide-diphospho-sugar transferases"/>
    <property type="match status" value="2"/>
</dbReference>
<feature type="transmembrane region" description="Helical" evidence="7">
    <location>
        <begin position="40"/>
        <end position="60"/>
    </location>
</feature>
<dbReference type="Proteomes" id="UP001157114">
    <property type="component" value="Unassembled WGS sequence"/>
</dbReference>
<feature type="transmembrane region" description="Helical" evidence="7">
    <location>
        <begin position="612"/>
        <end position="630"/>
    </location>
</feature>
<feature type="transmembrane region" description="Helical" evidence="7">
    <location>
        <begin position="510"/>
        <end position="529"/>
    </location>
</feature>
<evidence type="ECO:0000256" key="5">
    <source>
        <dbReference type="ARBA" id="ARBA00022989"/>
    </source>
</evidence>
<dbReference type="PANTHER" id="PTHR43867:SF2">
    <property type="entry name" value="CELLULOSE SYNTHASE CATALYTIC SUBUNIT A [UDP-FORMING]"/>
    <property type="match status" value="1"/>
</dbReference>
<evidence type="ECO:0000256" key="1">
    <source>
        <dbReference type="ARBA" id="ARBA00004141"/>
    </source>
</evidence>
<evidence type="ECO:0000256" key="3">
    <source>
        <dbReference type="ARBA" id="ARBA00022679"/>
    </source>
</evidence>
<dbReference type="PANTHER" id="PTHR43867">
    <property type="entry name" value="CELLULOSE SYNTHASE CATALYTIC SUBUNIT A [UDP-FORMING]"/>
    <property type="match status" value="1"/>
</dbReference>
<keyword evidence="2" id="KW-0328">Glycosyltransferase</keyword>
<accession>A0ABQ6G925</accession>
<dbReference type="Gene3D" id="3.90.550.10">
    <property type="entry name" value="Spore Coat Polysaccharide Biosynthesis Protein SpsA, Chain A"/>
    <property type="match status" value="2"/>
</dbReference>
<dbReference type="Pfam" id="PF13632">
    <property type="entry name" value="Glyco_trans_2_3"/>
    <property type="match status" value="1"/>
</dbReference>
<dbReference type="EMBL" id="BSSQ01000006">
    <property type="protein sequence ID" value="GLX67456.1"/>
    <property type="molecule type" value="Genomic_DNA"/>
</dbReference>
<feature type="transmembrane region" description="Helical" evidence="7">
    <location>
        <begin position="535"/>
        <end position="553"/>
    </location>
</feature>
<evidence type="ECO:0000256" key="6">
    <source>
        <dbReference type="ARBA" id="ARBA00023136"/>
    </source>
</evidence>
<organism evidence="9 10">
    <name type="scientific">Paenibacillus glycanilyticus</name>
    <dbReference type="NCBI Taxonomy" id="126569"/>
    <lineage>
        <taxon>Bacteria</taxon>
        <taxon>Bacillati</taxon>
        <taxon>Bacillota</taxon>
        <taxon>Bacilli</taxon>
        <taxon>Bacillales</taxon>
        <taxon>Paenibacillaceae</taxon>
        <taxon>Paenibacillus</taxon>
    </lineage>
</organism>
<reference evidence="9 10" key="1">
    <citation type="submission" date="2023-03" db="EMBL/GenBank/DDBJ databases">
        <title>Draft genome sequence of the bacteria which degrade cell wall of Tricholomamatutake.</title>
        <authorList>
            <person name="Konishi Y."/>
            <person name="Fukuta Y."/>
            <person name="Shirasaka N."/>
        </authorList>
    </citation>
    <scope>NUCLEOTIDE SEQUENCE [LARGE SCALE GENOMIC DNA]</scope>
    <source>
        <strain evidence="10">mu1</strain>
    </source>
</reference>
<dbReference type="InterPro" id="IPR050321">
    <property type="entry name" value="Glycosyltr_2/OpgH_subfam"/>
</dbReference>
<keyword evidence="10" id="KW-1185">Reference proteome</keyword>
<feature type="transmembrane region" description="Helical" evidence="7">
    <location>
        <begin position="7"/>
        <end position="28"/>
    </location>
</feature>
<gene>
    <name evidence="9" type="ORF">MU1_18010</name>
</gene>
<evidence type="ECO:0000313" key="10">
    <source>
        <dbReference type="Proteomes" id="UP001157114"/>
    </source>
</evidence>
<feature type="domain" description="Glycosyltransferase 2-like" evidence="8">
    <location>
        <begin position="326"/>
        <end position="550"/>
    </location>
</feature>
<proteinExistence type="predicted"/>
<keyword evidence="6 7" id="KW-0472">Membrane</keyword>
<evidence type="ECO:0000313" key="9">
    <source>
        <dbReference type="EMBL" id="GLX67456.1"/>
    </source>
</evidence>
<keyword evidence="3 9" id="KW-0808">Transferase</keyword>
<evidence type="ECO:0000256" key="7">
    <source>
        <dbReference type="SAM" id="Phobius"/>
    </source>
</evidence>
<dbReference type="GO" id="GO:0016740">
    <property type="term" value="F:transferase activity"/>
    <property type="evidence" value="ECO:0007669"/>
    <property type="project" value="UniProtKB-KW"/>
</dbReference>